<feature type="signal peptide" evidence="1">
    <location>
        <begin position="1"/>
        <end position="21"/>
    </location>
</feature>
<name>A0ABS9CXT5_9RHOB</name>
<sequence length="176" mass="19167">MRIFMSVLATAAALVATGAAAQSCSFRLSEFEAATYDYKADVSAFSDQLSTMFARFNDLSAGAQENPESCPAGLEQSRAAAVSLDVDALTARSDTLLDCAFFFNGRVLADIEAARAENDSQLILRLGEVQKRIFRIDVDVTDATKQAMFLGFRTQALVSEHDVLNRRCTLLGDIYD</sequence>
<dbReference type="Proteomes" id="UP001200557">
    <property type="component" value="Unassembled WGS sequence"/>
</dbReference>
<dbReference type="EMBL" id="JAKGAQ010000003">
    <property type="protein sequence ID" value="MCF2872052.1"/>
    <property type="molecule type" value="Genomic_DNA"/>
</dbReference>
<organism evidence="2 3">
    <name type="scientific">Octadecabacter dasysiphoniae</name>
    <dbReference type="NCBI Taxonomy" id="2909341"/>
    <lineage>
        <taxon>Bacteria</taxon>
        <taxon>Pseudomonadati</taxon>
        <taxon>Pseudomonadota</taxon>
        <taxon>Alphaproteobacteria</taxon>
        <taxon>Rhodobacterales</taxon>
        <taxon>Roseobacteraceae</taxon>
        <taxon>Octadecabacter</taxon>
    </lineage>
</organism>
<keyword evidence="1" id="KW-0732">Signal</keyword>
<protein>
    <recommendedName>
        <fullName evidence="4">DUF1311 domain-containing protein</fullName>
    </recommendedName>
</protein>
<gene>
    <name evidence="2" type="ORF">L0664_13335</name>
</gene>
<accession>A0ABS9CXT5</accession>
<keyword evidence="3" id="KW-1185">Reference proteome</keyword>
<evidence type="ECO:0008006" key="4">
    <source>
        <dbReference type="Google" id="ProtNLM"/>
    </source>
</evidence>
<proteinExistence type="predicted"/>
<dbReference type="RefSeq" id="WP_235226378.1">
    <property type="nucleotide sequence ID" value="NZ_JAKGAQ010000003.1"/>
</dbReference>
<dbReference type="PROSITE" id="PS51257">
    <property type="entry name" value="PROKAR_LIPOPROTEIN"/>
    <property type="match status" value="1"/>
</dbReference>
<evidence type="ECO:0000313" key="3">
    <source>
        <dbReference type="Proteomes" id="UP001200557"/>
    </source>
</evidence>
<evidence type="ECO:0000256" key="1">
    <source>
        <dbReference type="SAM" id="SignalP"/>
    </source>
</evidence>
<evidence type="ECO:0000313" key="2">
    <source>
        <dbReference type="EMBL" id="MCF2872052.1"/>
    </source>
</evidence>
<reference evidence="2 3" key="1">
    <citation type="submission" date="2022-01" db="EMBL/GenBank/DDBJ databases">
        <title>Octadecabacter sp. nov., isolated from a marine alga.</title>
        <authorList>
            <person name="Jin M.S."/>
            <person name="Kim H.M."/>
            <person name="Han D.M."/>
            <person name="Jung J.J."/>
            <person name="Jeon C.O."/>
        </authorList>
    </citation>
    <scope>NUCLEOTIDE SEQUENCE [LARGE SCALE GENOMIC DNA]</scope>
    <source>
        <strain evidence="2 3">G9-8</strain>
    </source>
</reference>
<comment type="caution">
    <text evidence="2">The sequence shown here is derived from an EMBL/GenBank/DDBJ whole genome shotgun (WGS) entry which is preliminary data.</text>
</comment>
<feature type="chain" id="PRO_5046938790" description="DUF1311 domain-containing protein" evidence="1">
    <location>
        <begin position="22"/>
        <end position="176"/>
    </location>
</feature>